<dbReference type="Proteomes" id="UP000297245">
    <property type="component" value="Unassembled WGS sequence"/>
</dbReference>
<dbReference type="InterPro" id="IPR000073">
    <property type="entry name" value="AB_hydrolase_1"/>
</dbReference>
<sequence length="354" mass="39429">MSKSLAPLRIFWGLSRLTPRSHYHGAQRTSVRPPVQSGIATRHASNTPTRKDSQTFTLNDGRVLGFSEYGCEHGTPLLFFHGFPSSRLEGFGVDQIARRLQIRVLTLDRPGFGISTFQPNRRIIDWPGDVKAFADYMGLKRFAILGGSGGCPYTLACAYSLPKEMLSAVGILSGGGPWDRGVKDIPMRSRLTHLAAYYSPTTLEVLTNGLVKGTKWLLSTGPVSKRIDKYLESQGKKAQDDGTEPSENLTKTKRRERLIRIGFEGFAQGAGAFTQEALLLSTDWGFPLERIDYNPIKIWHGGKDVNAPVEWLRAMAERIPHSRFQVFEDDTHFTVARHLEEILTDLVPKSAVSN</sequence>
<dbReference type="PANTHER" id="PTHR43433:SF10">
    <property type="entry name" value="AB HYDROLASE-1 DOMAIN-CONTAINING PROTEIN"/>
    <property type="match status" value="1"/>
</dbReference>
<gene>
    <name evidence="3" type="ORF">K435DRAFT_961737</name>
</gene>
<name>A0A4S8MPL7_DENBC</name>
<feature type="domain" description="AB hydrolase-1" evidence="2">
    <location>
        <begin position="76"/>
        <end position="173"/>
    </location>
</feature>
<feature type="region of interest" description="Disordered" evidence="1">
    <location>
        <begin position="232"/>
        <end position="251"/>
    </location>
</feature>
<dbReference type="SUPFAM" id="SSF53474">
    <property type="entry name" value="alpha/beta-Hydrolases"/>
    <property type="match status" value="1"/>
</dbReference>
<proteinExistence type="predicted"/>
<evidence type="ECO:0000313" key="4">
    <source>
        <dbReference type="Proteomes" id="UP000297245"/>
    </source>
</evidence>
<dbReference type="InterPro" id="IPR029058">
    <property type="entry name" value="AB_hydrolase_fold"/>
</dbReference>
<dbReference type="PANTHER" id="PTHR43433">
    <property type="entry name" value="HYDROLASE, ALPHA/BETA FOLD FAMILY PROTEIN"/>
    <property type="match status" value="1"/>
</dbReference>
<feature type="region of interest" description="Disordered" evidence="1">
    <location>
        <begin position="23"/>
        <end position="54"/>
    </location>
</feature>
<keyword evidence="4" id="KW-1185">Reference proteome</keyword>
<feature type="compositionally biased region" description="Polar residues" evidence="1">
    <location>
        <begin position="43"/>
        <end position="54"/>
    </location>
</feature>
<evidence type="ECO:0000256" key="1">
    <source>
        <dbReference type="SAM" id="MobiDB-lite"/>
    </source>
</evidence>
<keyword evidence="3" id="KW-0378">Hydrolase</keyword>
<dbReference type="InterPro" id="IPR050471">
    <property type="entry name" value="AB_hydrolase"/>
</dbReference>
<evidence type="ECO:0000259" key="2">
    <source>
        <dbReference type="Pfam" id="PF00561"/>
    </source>
</evidence>
<dbReference type="Pfam" id="PF00561">
    <property type="entry name" value="Abhydrolase_1"/>
    <property type="match status" value="1"/>
</dbReference>
<protein>
    <submittedName>
        <fullName evidence="3">Hydrolase</fullName>
    </submittedName>
</protein>
<dbReference type="AlphaFoldDB" id="A0A4S8MPL7"/>
<reference evidence="3 4" key="1">
    <citation type="journal article" date="2019" name="Nat. Ecol. Evol.">
        <title>Megaphylogeny resolves global patterns of mushroom evolution.</title>
        <authorList>
            <person name="Varga T."/>
            <person name="Krizsan K."/>
            <person name="Foldi C."/>
            <person name="Dima B."/>
            <person name="Sanchez-Garcia M."/>
            <person name="Sanchez-Ramirez S."/>
            <person name="Szollosi G.J."/>
            <person name="Szarkandi J.G."/>
            <person name="Papp V."/>
            <person name="Albert L."/>
            <person name="Andreopoulos W."/>
            <person name="Angelini C."/>
            <person name="Antonin V."/>
            <person name="Barry K.W."/>
            <person name="Bougher N.L."/>
            <person name="Buchanan P."/>
            <person name="Buyck B."/>
            <person name="Bense V."/>
            <person name="Catcheside P."/>
            <person name="Chovatia M."/>
            <person name="Cooper J."/>
            <person name="Damon W."/>
            <person name="Desjardin D."/>
            <person name="Finy P."/>
            <person name="Geml J."/>
            <person name="Haridas S."/>
            <person name="Hughes K."/>
            <person name="Justo A."/>
            <person name="Karasinski D."/>
            <person name="Kautmanova I."/>
            <person name="Kiss B."/>
            <person name="Kocsube S."/>
            <person name="Kotiranta H."/>
            <person name="LaButti K.M."/>
            <person name="Lechner B.E."/>
            <person name="Liimatainen K."/>
            <person name="Lipzen A."/>
            <person name="Lukacs Z."/>
            <person name="Mihaltcheva S."/>
            <person name="Morgado L.N."/>
            <person name="Niskanen T."/>
            <person name="Noordeloos M.E."/>
            <person name="Ohm R.A."/>
            <person name="Ortiz-Santana B."/>
            <person name="Ovrebo C."/>
            <person name="Racz N."/>
            <person name="Riley R."/>
            <person name="Savchenko A."/>
            <person name="Shiryaev A."/>
            <person name="Soop K."/>
            <person name="Spirin V."/>
            <person name="Szebenyi C."/>
            <person name="Tomsovsky M."/>
            <person name="Tulloss R.E."/>
            <person name="Uehling J."/>
            <person name="Grigoriev I.V."/>
            <person name="Vagvolgyi C."/>
            <person name="Papp T."/>
            <person name="Martin F.M."/>
            <person name="Miettinen O."/>
            <person name="Hibbett D.S."/>
            <person name="Nagy L.G."/>
        </authorList>
    </citation>
    <scope>NUCLEOTIDE SEQUENCE [LARGE SCALE GENOMIC DNA]</scope>
    <source>
        <strain evidence="3 4">CBS 962.96</strain>
    </source>
</reference>
<dbReference type="Gene3D" id="3.40.50.1820">
    <property type="entry name" value="alpha/beta hydrolase"/>
    <property type="match status" value="1"/>
</dbReference>
<dbReference type="EMBL" id="ML179053">
    <property type="protein sequence ID" value="THV04721.1"/>
    <property type="molecule type" value="Genomic_DNA"/>
</dbReference>
<dbReference type="GO" id="GO:0016787">
    <property type="term" value="F:hydrolase activity"/>
    <property type="evidence" value="ECO:0007669"/>
    <property type="project" value="UniProtKB-KW"/>
</dbReference>
<accession>A0A4S8MPL7</accession>
<organism evidence="3 4">
    <name type="scientific">Dendrothele bispora (strain CBS 962.96)</name>
    <dbReference type="NCBI Taxonomy" id="1314807"/>
    <lineage>
        <taxon>Eukaryota</taxon>
        <taxon>Fungi</taxon>
        <taxon>Dikarya</taxon>
        <taxon>Basidiomycota</taxon>
        <taxon>Agaricomycotina</taxon>
        <taxon>Agaricomycetes</taxon>
        <taxon>Agaricomycetidae</taxon>
        <taxon>Agaricales</taxon>
        <taxon>Agaricales incertae sedis</taxon>
        <taxon>Dendrothele</taxon>
    </lineage>
</organism>
<evidence type="ECO:0000313" key="3">
    <source>
        <dbReference type="EMBL" id="THV04721.1"/>
    </source>
</evidence>
<dbReference type="OrthoDB" id="294702at2759"/>